<dbReference type="AlphaFoldDB" id="A0A0S2FB40"/>
<dbReference type="GO" id="GO:0016788">
    <property type="term" value="F:hydrolase activity, acting on ester bonds"/>
    <property type="evidence" value="ECO:0007669"/>
    <property type="project" value="InterPro"/>
</dbReference>
<gene>
    <name evidence="2" type="ORF">LA76x_2620</name>
</gene>
<dbReference type="Gene3D" id="1.10.575.10">
    <property type="entry name" value="P1 Nuclease"/>
    <property type="match status" value="1"/>
</dbReference>
<dbReference type="STRING" id="84531.LA76x_2620"/>
<dbReference type="SUPFAM" id="SSF48537">
    <property type="entry name" value="Phospholipase C/P1 nuclease"/>
    <property type="match status" value="1"/>
</dbReference>
<dbReference type="PATRIC" id="fig|84531.8.peg.2631"/>
<feature type="signal peptide" evidence="1">
    <location>
        <begin position="1"/>
        <end position="31"/>
    </location>
</feature>
<dbReference type="Proteomes" id="UP000060787">
    <property type="component" value="Chromosome"/>
</dbReference>
<organism evidence="2 3">
    <name type="scientific">Lysobacter antibioticus</name>
    <dbReference type="NCBI Taxonomy" id="84531"/>
    <lineage>
        <taxon>Bacteria</taxon>
        <taxon>Pseudomonadati</taxon>
        <taxon>Pseudomonadota</taxon>
        <taxon>Gammaproteobacteria</taxon>
        <taxon>Lysobacterales</taxon>
        <taxon>Lysobacteraceae</taxon>
        <taxon>Lysobacter</taxon>
    </lineage>
</organism>
<keyword evidence="1" id="KW-0732">Signal</keyword>
<evidence type="ECO:0000256" key="1">
    <source>
        <dbReference type="SAM" id="SignalP"/>
    </source>
</evidence>
<dbReference type="KEGG" id="lab:LA76x_2620"/>
<proteinExistence type="predicted"/>
<protein>
    <submittedName>
        <fullName evidence="2">Putative phospholipase C, PlcB</fullName>
    </submittedName>
</protein>
<keyword evidence="3" id="KW-1185">Reference proteome</keyword>
<evidence type="ECO:0000313" key="2">
    <source>
        <dbReference type="EMBL" id="ALN80750.1"/>
    </source>
</evidence>
<evidence type="ECO:0000313" key="3">
    <source>
        <dbReference type="Proteomes" id="UP000060787"/>
    </source>
</evidence>
<accession>A0A0S2FB40</accession>
<feature type="chain" id="PRO_5006597147" evidence="1">
    <location>
        <begin position="32"/>
        <end position="349"/>
    </location>
</feature>
<reference evidence="2 3" key="1">
    <citation type="journal article" date="2015" name="BMC Genomics">
        <title>Comparative genomics and metabolic profiling of the genus Lysobacter.</title>
        <authorList>
            <person name="de Bruijn I."/>
            <person name="Cheng X."/>
            <person name="de Jager V."/>
            <person name="Exposito R.G."/>
            <person name="Watrous J."/>
            <person name="Patel N."/>
            <person name="Postma J."/>
            <person name="Dorrestein P.C."/>
            <person name="Kobayashi D."/>
            <person name="Raaijmakers J.M."/>
        </authorList>
    </citation>
    <scope>NUCLEOTIDE SEQUENCE [LARGE SCALE GENOMIC DNA]</scope>
    <source>
        <strain evidence="2 3">76</strain>
    </source>
</reference>
<sequence>MAMPVLSRAVRHATALVCTTALLFTSAAAQAHKQEVHRRIVLDAVAFMKANPGITNYDRLLAGVQAAGYTIDTFAAAIGQGAYDVDDFSDTYICGAITGDCVKAPLWGTTSSLVNYTSYWHFQDHANSRDVHGNTYGGYNYERSAMKGDIDNLAADWLWNDHLDDGSGGMKGWFGDTSRYNTYGVTESKYRIGSSSSASMYADFQKMPFQPISNLGQYWFTQFLSSPTAQSLGFILHTTDVSVPQHTWSTSGNHHSDYEGWVENYYYTEKLNDPALVKLALNDIPALSATATDVRPLIHQLGAYTYQNGALALSSTAYSDRLEVSRKTVPRAIAMVVRVLDRAAERLSP</sequence>
<dbReference type="InterPro" id="IPR008947">
    <property type="entry name" value="PLipase_C/P1_nuclease_dom_sf"/>
</dbReference>
<dbReference type="EMBL" id="CP011129">
    <property type="protein sequence ID" value="ALN80750.1"/>
    <property type="molecule type" value="Genomic_DNA"/>
</dbReference>
<name>A0A0S2FB40_LYSAN</name>